<proteinExistence type="predicted"/>
<name>A0A6V8PMD8_9ACTN</name>
<organism evidence="1 2">
    <name type="scientific">Candidatus Hakubella thermalkaliphila</name>
    <dbReference type="NCBI Taxonomy" id="2754717"/>
    <lineage>
        <taxon>Bacteria</taxon>
        <taxon>Bacillati</taxon>
        <taxon>Actinomycetota</taxon>
        <taxon>Actinomycetota incertae sedis</taxon>
        <taxon>Candidatus Hakubellales</taxon>
        <taxon>Candidatus Hakubellaceae</taxon>
        <taxon>Candidatus Hakubella</taxon>
    </lineage>
</organism>
<dbReference type="EMBL" id="BLSA01000483">
    <property type="protein sequence ID" value="GFP33448.1"/>
    <property type="molecule type" value="Genomic_DNA"/>
</dbReference>
<accession>A0A6V8PMD8</accession>
<sequence>LIEEIKRRQDIKLFEMTQDNRYSLLLEILKETKAILSEIP</sequence>
<evidence type="ECO:0000313" key="1">
    <source>
        <dbReference type="EMBL" id="GFP33448.1"/>
    </source>
</evidence>
<comment type="caution">
    <text evidence="1">The sequence shown here is derived from an EMBL/GenBank/DDBJ whole genome shotgun (WGS) entry which is preliminary data.</text>
</comment>
<protein>
    <submittedName>
        <fullName evidence="1">Uncharacterized protein</fullName>
    </submittedName>
</protein>
<evidence type="ECO:0000313" key="2">
    <source>
        <dbReference type="Proteomes" id="UP000568877"/>
    </source>
</evidence>
<feature type="non-terminal residue" evidence="1">
    <location>
        <position position="1"/>
    </location>
</feature>
<reference evidence="1 2" key="1">
    <citation type="journal article" date="2020" name="Front. Microbiol.">
        <title>Single-cell genomics of novel Actinobacteria with the Wood-Ljungdahl pathway discovered in a serpentinizing system.</title>
        <authorList>
            <person name="Merino N."/>
            <person name="Kawai M."/>
            <person name="Boyd E.S."/>
            <person name="Colman D.R."/>
            <person name="McGlynn S.E."/>
            <person name="Nealson K.H."/>
            <person name="Kurokawa K."/>
            <person name="Hongoh Y."/>
        </authorList>
    </citation>
    <scope>NUCLEOTIDE SEQUENCE [LARGE SCALE GENOMIC DNA]</scope>
    <source>
        <strain evidence="1 2">S42</strain>
    </source>
</reference>
<dbReference type="AlphaFoldDB" id="A0A6V8PMD8"/>
<gene>
    <name evidence="1" type="ORF">HKBW3S42_01784</name>
</gene>
<dbReference type="Proteomes" id="UP000568877">
    <property type="component" value="Unassembled WGS sequence"/>
</dbReference>